<sequence>MTGTCWCFATTSLVESESNRKIQKEIDLSEMFTVRNIYIEKAKNYILRQGKTQFGEGGLGHDMIRSIATYGAMPLSVYAGLPAGQTMYNHAKLFASLQNYLDEVLKKTPVDDDWLLGYTKILDSTLSEPPAKFNYQGKEYTAKTFAKEVLHFDADDYISLTSFTHEPYYKPFILQVPDNFSNGSFYNLPLSELIEVTKSAISKGYTVSWDADVSNNGFKQGIALALNLDQKIKYNKDSITADMAEMPYTPAIRQHLYENLTTQDDHLMHLTGMEKSKSGKTFFIVKNSWGKVGPCDGYINVSESYFAINTISIVMPKAALSKTLLLKLGFKK</sequence>
<gene>
    <name evidence="1" type="primary">pepC_1</name>
    <name evidence="1" type="ORF">GALL_204770</name>
</gene>
<dbReference type="GO" id="GO:0070005">
    <property type="term" value="F:cysteine-type aminopeptidase activity"/>
    <property type="evidence" value="ECO:0007669"/>
    <property type="project" value="InterPro"/>
</dbReference>
<dbReference type="Gene3D" id="3.90.70.10">
    <property type="entry name" value="Cysteine proteinases"/>
    <property type="match status" value="1"/>
</dbReference>
<dbReference type="GO" id="GO:0006508">
    <property type="term" value="P:proteolysis"/>
    <property type="evidence" value="ECO:0007669"/>
    <property type="project" value="InterPro"/>
</dbReference>
<accession>A0A1J5S6P9</accession>
<keyword evidence="1" id="KW-0378">Hydrolase</keyword>
<dbReference type="EMBL" id="MLJW01000132">
    <property type="protein sequence ID" value="OIQ97467.1"/>
    <property type="molecule type" value="Genomic_DNA"/>
</dbReference>
<dbReference type="AlphaFoldDB" id="A0A1J5S6P9"/>
<evidence type="ECO:0000313" key="1">
    <source>
        <dbReference type="EMBL" id="OIQ97467.1"/>
    </source>
</evidence>
<dbReference type="SUPFAM" id="SSF54001">
    <property type="entry name" value="Cysteine proteinases"/>
    <property type="match status" value="1"/>
</dbReference>
<reference evidence="1" key="1">
    <citation type="submission" date="2016-10" db="EMBL/GenBank/DDBJ databases">
        <title>Sequence of Gallionella enrichment culture.</title>
        <authorList>
            <person name="Poehlein A."/>
            <person name="Muehling M."/>
            <person name="Daniel R."/>
        </authorList>
    </citation>
    <scope>NUCLEOTIDE SEQUENCE</scope>
</reference>
<proteinExistence type="predicted"/>
<dbReference type="EC" id="3.4.22.40" evidence="1"/>
<dbReference type="GO" id="GO:0004197">
    <property type="term" value="F:cysteine-type endopeptidase activity"/>
    <property type="evidence" value="ECO:0007669"/>
    <property type="project" value="UniProtKB-EC"/>
</dbReference>
<comment type="caution">
    <text evidence="1">The sequence shown here is derived from an EMBL/GenBank/DDBJ whole genome shotgun (WGS) entry which is preliminary data.</text>
</comment>
<dbReference type="InterPro" id="IPR038765">
    <property type="entry name" value="Papain-like_cys_pep_sf"/>
</dbReference>
<dbReference type="Pfam" id="PF03051">
    <property type="entry name" value="Peptidase_C1_2"/>
    <property type="match status" value="1"/>
</dbReference>
<keyword evidence="1" id="KW-0031">Aminopeptidase</keyword>
<protein>
    <submittedName>
        <fullName evidence="1">Aminopeptidase C</fullName>
        <ecNumber evidence="1">3.4.22.40</ecNumber>
    </submittedName>
</protein>
<keyword evidence="1" id="KW-0645">Protease</keyword>
<dbReference type="InterPro" id="IPR004134">
    <property type="entry name" value="Peptidase_C1B"/>
</dbReference>
<organism evidence="1">
    <name type="scientific">mine drainage metagenome</name>
    <dbReference type="NCBI Taxonomy" id="410659"/>
    <lineage>
        <taxon>unclassified sequences</taxon>
        <taxon>metagenomes</taxon>
        <taxon>ecological metagenomes</taxon>
    </lineage>
</organism>
<name>A0A1J5S6P9_9ZZZZ</name>